<evidence type="ECO:0000256" key="3">
    <source>
        <dbReference type="ARBA" id="ARBA00022475"/>
    </source>
</evidence>
<evidence type="ECO:0000256" key="6">
    <source>
        <dbReference type="ARBA" id="ARBA00023136"/>
    </source>
</evidence>
<dbReference type="PANTHER" id="PTHR43744">
    <property type="entry name" value="ABC TRANSPORTER PERMEASE PROTEIN MG189-RELATED-RELATED"/>
    <property type="match status" value="1"/>
</dbReference>
<feature type="transmembrane region" description="Helical" evidence="7">
    <location>
        <begin position="39"/>
        <end position="56"/>
    </location>
</feature>
<feature type="transmembrane region" description="Helical" evidence="7">
    <location>
        <begin position="152"/>
        <end position="172"/>
    </location>
</feature>
<gene>
    <name evidence="9" type="ORF">ABR54_03345</name>
</gene>
<comment type="similarity">
    <text evidence="7">Belongs to the binding-protein-dependent transport system permease family.</text>
</comment>
<keyword evidence="3" id="KW-1003">Cell membrane</keyword>
<proteinExistence type="inferred from homology"/>
<dbReference type="GO" id="GO:0005886">
    <property type="term" value="C:plasma membrane"/>
    <property type="evidence" value="ECO:0007669"/>
    <property type="project" value="UniProtKB-SubCell"/>
</dbReference>
<keyword evidence="4 7" id="KW-0812">Transmembrane</keyword>
<keyword evidence="5 7" id="KW-1133">Transmembrane helix</keyword>
<keyword evidence="6 7" id="KW-0472">Membrane</keyword>
<protein>
    <recommendedName>
        <fullName evidence="8">ABC transmembrane type-1 domain-containing protein</fullName>
    </recommendedName>
</protein>
<comment type="subcellular location">
    <subcellularLocation>
        <location evidence="1 7">Cell membrane</location>
        <topology evidence="1 7">Multi-pass membrane protein</topology>
    </subcellularLocation>
</comment>
<evidence type="ECO:0000259" key="8">
    <source>
        <dbReference type="PROSITE" id="PS50928"/>
    </source>
</evidence>
<evidence type="ECO:0000313" key="9">
    <source>
        <dbReference type="EMBL" id="KRO36556.1"/>
    </source>
</evidence>
<dbReference type="PROSITE" id="PS50928">
    <property type="entry name" value="ABC_TM1"/>
    <property type="match status" value="1"/>
</dbReference>
<dbReference type="InterPro" id="IPR035906">
    <property type="entry name" value="MetI-like_sf"/>
</dbReference>
<evidence type="ECO:0000256" key="2">
    <source>
        <dbReference type="ARBA" id="ARBA00022448"/>
    </source>
</evidence>
<evidence type="ECO:0000256" key="4">
    <source>
        <dbReference type="ARBA" id="ARBA00022692"/>
    </source>
</evidence>
<name>A0A0R2PF21_9ACTN</name>
<organism evidence="9 10">
    <name type="scientific">Actinobacteria bacterium BACL15 MAG-120619-bin91</name>
    <dbReference type="NCBI Taxonomy" id="1655562"/>
    <lineage>
        <taxon>Bacteria</taxon>
        <taxon>Bacillati</taxon>
        <taxon>Actinomycetota</taxon>
        <taxon>Actinomycetes</taxon>
        <taxon>Actinomycetes incertae sedis</taxon>
        <taxon>ac1 cluster</taxon>
    </lineage>
</organism>
<dbReference type="CDD" id="cd06261">
    <property type="entry name" value="TM_PBP2"/>
    <property type="match status" value="1"/>
</dbReference>
<sequence>MSTVLTKSEVKRNDKLMERSGSFTNPFERKSRVSKFRRVPIYLLTVVMIAPYYWMITSSLKSVKELQVVPPTLFPKKIIWGNYFDSNFNPTMFQQDVMQGLFQRYPDLKFGFFRFMMNSFFVNISITISTLIIGSLAAYVVSKHRFKGKKAVYLVIIGSMMIPWQVGLIPGFLLMDQFGWLNTFWAYIVPALPKAFIVFFLTQYLTSIPDELVEAARIDGASEFTIYFRVILPLLKPALIAMMIFTAIGEWNNFLWPLIITTSQDMATLPVALANLRNSGAGNIGTQGVIMGASLITSIPTIALYFATQKHFIRGIALSGLK</sequence>
<dbReference type="Gene3D" id="1.10.3720.10">
    <property type="entry name" value="MetI-like"/>
    <property type="match status" value="1"/>
</dbReference>
<feature type="domain" description="ABC transmembrane type-1" evidence="8">
    <location>
        <begin position="116"/>
        <end position="308"/>
    </location>
</feature>
<dbReference type="EMBL" id="LIAM01000005">
    <property type="protein sequence ID" value="KRO36556.1"/>
    <property type="molecule type" value="Genomic_DNA"/>
</dbReference>
<evidence type="ECO:0000256" key="5">
    <source>
        <dbReference type="ARBA" id="ARBA00022989"/>
    </source>
</evidence>
<dbReference type="PANTHER" id="PTHR43744:SF12">
    <property type="entry name" value="ABC TRANSPORTER PERMEASE PROTEIN MG189-RELATED"/>
    <property type="match status" value="1"/>
</dbReference>
<feature type="transmembrane region" description="Helical" evidence="7">
    <location>
        <begin position="288"/>
        <end position="307"/>
    </location>
</feature>
<feature type="transmembrane region" description="Helical" evidence="7">
    <location>
        <begin position="226"/>
        <end position="248"/>
    </location>
</feature>
<comment type="caution">
    <text evidence="9">The sequence shown here is derived from an EMBL/GenBank/DDBJ whole genome shotgun (WGS) entry which is preliminary data.</text>
</comment>
<accession>A0A0R2PF21</accession>
<dbReference type="Pfam" id="PF00528">
    <property type="entry name" value="BPD_transp_1"/>
    <property type="match status" value="1"/>
</dbReference>
<feature type="transmembrane region" description="Helical" evidence="7">
    <location>
        <begin position="120"/>
        <end position="140"/>
    </location>
</feature>
<feature type="transmembrane region" description="Helical" evidence="7">
    <location>
        <begin position="184"/>
        <end position="205"/>
    </location>
</feature>
<keyword evidence="2 7" id="KW-0813">Transport</keyword>
<evidence type="ECO:0000313" key="10">
    <source>
        <dbReference type="Proteomes" id="UP000053274"/>
    </source>
</evidence>
<dbReference type="Proteomes" id="UP000053274">
    <property type="component" value="Unassembled WGS sequence"/>
</dbReference>
<dbReference type="AlphaFoldDB" id="A0A0R2PF21"/>
<dbReference type="InterPro" id="IPR000515">
    <property type="entry name" value="MetI-like"/>
</dbReference>
<reference evidence="9 10" key="1">
    <citation type="submission" date="2015-10" db="EMBL/GenBank/DDBJ databases">
        <title>Metagenome-Assembled Genomes uncover a global brackish microbiome.</title>
        <authorList>
            <person name="Hugerth L.W."/>
            <person name="Larsson J."/>
            <person name="Alneberg J."/>
            <person name="Lindh M.V."/>
            <person name="Legrand C."/>
            <person name="Pinhassi J."/>
            <person name="Andersson A.F."/>
        </authorList>
    </citation>
    <scope>NUCLEOTIDE SEQUENCE [LARGE SCALE GENOMIC DNA]</scope>
    <source>
        <strain evidence="9">BACL15 MAG-120619-bin91</strain>
    </source>
</reference>
<evidence type="ECO:0000256" key="1">
    <source>
        <dbReference type="ARBA" id="ARBA00004651"/>
    </source>
</evidence>
<dbReference type="GO" id="GO:0055085">
    <property type="term" value="P:transmembrane transport"/>
    <property type="evidence" value="ECO:0007669"/>
    <property type="project" value="InterPro"/>
</dbReference>
<dbReference type="SUPFAM" id="SSF161098">
    <property type="entry name" value="MetI-like"/>
    <property type="match status" value="1"/>
</dbReference>
<evidence type="ECO:0000256" key="7">
    <source>
        <dbReference type="RuleBase" id="RU363032"/>
    </source>
</evidence>